<organism evidence="2 3">
    <name type="scientific">Botrytis deweyae</name>
    <dbReference type="NCBI Taxonomy" id="2478750"/>
    <lineage>
        <taxon>Eukaryota</taxon>
        <taxon>Fungi</taxon>
        <taxon>Dikarya</taxon>
        <taxon>Ascomycota</taxon>
        <taxon>Pezizomycotina</taxon>
        <taxon>Leotiomycetes</taxon>
        <taxon>Helotiales</taxon>
        <taxon>Sclerotiniaceae</taxon>
        <taxon>Botrytis</taxon>
    </lineage>
</organism>
<dbReference type="InterPro" id="IPR045518">
    <property type="entry name" value="2EXR"/>
</dbReference>
<dbReference type="GeneID" id="62237160"/>
<sequence length="304" mass="35148">MFRTTPQSFNSFQKKSLGFLEKHLSTFHFFPRLPTELRLVIWKEACRDERTVTVFSSDRVLDAKFSQGHGDLPFYTFRSRNSIPGVLHANGESRFIAMKFYLPVFDTRMEFPLVTTLGTGTASSIWINPSTDLICPMTSMTDDQCDALAQKMRDVKVERIALNDCAFQRSASIPCDKWGTFSTLTGPFWMNEDIREVTIYTSRYLVQPDEDIELTKFDRRAAFPPKMMKSKMEISRLQNTSFGNLQKILKKQLLEDEKNKKHSRECVKLAACPQWLFDCRGKWTRPEQREMVANSVNSVTIFGI</sequence>
<evidence type="ECO:0000313" key="2">
    <source>
        <dbReference type="EMBL" id="KAF7916958.1"/>
    </source>
</evidence>
<gene>
    <name evidence="2" type="ORF">EAE98_010389</name>
</gene>
<dbReference type="PANTHER" id="PTHR35910">
    <property type="entry name" value="2EXR DOMAIN-CONTAINING PROTEIN"/>
    <property type="match status" value="1"/>
</dbReference>
<comment type="caution">
    <text evidence="2">The sequence shown here is derived from an EMBL/GenBank/DDBJ whole genome shotgun (WGS) entry which is preliminary data.</text>
</comment>
<feature type="domain" description="2EXR" evidence="1">
    <location>
        <begin position="27"/>
        <end position="134"/>
    </location>
</feature>
<dbReference type="PANTHER" id="PTHR35910:SF1">
    <property type="entry name" value="2EXR DOMAIN-CONTAINING PROTEIN"/>
    <property type="match status" value="1"/>
</dbReference>
<evidence type="ECO:0000259" key="1">
    <source>
        <dbReference type="Pfam" id="PF20150"/>
    </source>
</evidence>
<accession>A0ABQ7I8M9</accession>
<dbReference type="Proteomes" id="UP000783213">
    <property type="component" value="Unassembled WGS sequence"/>
</dbReference>
<reference evidence="2 3" key="1">
    <citation type="journal article" date="2020" name="Genome Biol. Evol.">
        <title>Comparative genomics of Sclerotiniaceae.</title>
        <authorList>
            <person name="Valero Jimenez C.A."/>
            <person name="Steentjes M."/>
            <person name="Scholten O.E."/>
            <person name="Van Kan J.A.L."/>
        </authorList>
    </citation>
    <scope>NUCLEOTIDE SEQUENCE [LARGE SCALE GENOMIC DNA]</scope>
    <source>
        <strain evidence="2 3">B1</strain>
    </source>
</reference>
<proteinExistence type="predicted"/>
<name>A0ABQ7I8M9_9HELO</name>
<evidence type="ECO:0000313" key="3">
    <source>
        <dbReference type="Proteomes" id="UP000783213"/>
    </source>
</evidence>
<dbReference type="EMBL" id="RCSX01000036">
    <property type="protein sequence ID" value="KAF7916958.1"/>
    <property type="molecule type" value="Genomic_DNA"/>
</dbReference>
<dbReference type="RefSeq" id="XP_038805573.1">
    <property type="nucleotide sequence ID" value="XM_038958010.1"/>
</dbReference>
<protein>
    <recommendedName>
        <fullName evidence="1">2EXR domain-containing protein</fullName>
    </recommendedName>
</protein>
<dbReference type="Pfam" id="PF20150">
    <property type="entry name" value="2EXR"/>
    <property type="match status" value="1"/>
</dbReference>
<keyword evidence="3" id="KW-1185">Reference proteome</keyword>